<keyword evidence="4 6" id="KW-0862">Zinc</keyword>
<organism evidence="9 10">
    <name type="scientific">Teladorsagia circumcincta</name>
    <name type="common">Brown stomach worm</name>
    <name type="synonym">Ostertagia circumcincta</name>
    <dbReference type="NCBI Taxonomy" id="45464"/>
    <lineage>
        <taxon>Eukaryota</taxon>
        <taxon>Metazoa</taxon>
        <taxon>Ecdysozoa</taxon>
        <taxon>Nematoda</taxon>
        <taxon>Chromadorea</taxon>
        <taxon>Rhabditida</taxon>
        <taxon>Rhabditina</taxon>
        <taxon>Rhabditomorpha</taxon>
        <taxon>Strongyloidea</taxon>
        <taxon>Trichostrongylidae</taxon>
        <taxon>Teladorsagia</taxon>
    </lineage>
</organism>
<dbReference type="PRINTS" id="PR00480">
    <property type="entry name" value="ASTACIN"/>
</dbReference>
<dbReference type="AlphaFoldDB" id="A0A2G9UFI4"/>
<dbReference type="PANTHER" id="PTHR10127">
    <property type="entry name" value="DISCOIDIN, CUB, EGF, LAMININ , AND ZINC METALLOPROTEASE DOMAIN CONTAINING"/>
    <property type="match status" value="1"/>
</dbReference>
<dbReference type="InterPro" id="IPR001506">
    <property type="entry name" value="Peptidase_M12A"/>
</dbReference>
<evidence type="ECO:0000259" key="8">
    <source>
        <dbReference type="PROSITE" id="PS51864"/>
    </source>
</evidence>
<feature type="binding site" evidence="6">
    <location>
        <position position="26"/>
    </location>
    <ligand>
        <name>Zn(2+)</name>
        <dbReference type="ChEBI" id="CHEBI:29105"/>
        <note>catalytic</note>
    </ligand>
</feature>
<dbReference type="Gene3D" id="3.40.390.10">
    <property type="entry name" value="Collagenase (Catalytic Domain)"/>
    <property type="match status" value="1"/>
</dbReference>
<dbReference type="PROSITE" id="PS51864">
    <property type="entry name" value="ASTACIN"/>
    <property type="match status" value="1"/>
</dbReference>
<dbReference type="InterPro" id="IPR024079">
    <property type="entry name" value="MetalloPept_cat_dom_sf"/>
</dbReference>
<dbReference type="EMBL" id="KZ347082">
    <property type="protein sequence ID" value="PIO68482.1"/>
    <property type="molecule type" value="Genomic_DNA"/>
</dbReference>
<dbReference type="Pfam" id="PF01400">
    <property type="entry name" value="Astacin"/>
    <property type="match status" value="2"/>
</dbReference>
<feature type="non-terminal residue" evidence="9">
    <location>
        <position position="285"/>
    </location>
</feature>
<name>A0A2G9UFI4_TELCI</name>
<dbReference type="GO" id="GO:0004222">
    <property type="term" value="F:metalloendopeptidase activity"/>
    <property type="evidence" value="ECO:0007669"/>
    <property type="project" value="UniProtKB-UniRule"/>
</dbReference>
<keyword evidence="2 6" id="KW-0479">Metal-binding</keyword>
<feature type="binding site" evidence="6">
    <location>
        <position position="22"/>
    </location>
    <ligand>
        <name>Zn(2+)</name>
        <dbReference type="ChEBI" id="CHEBI:29105"/>
        <note>catalytic</note>
    </ligand>
</feature>
<dbReference type="GO" id="GO:0018996">
    <property type="term" value="P:molting cycle, collagen and cuticulin-based cuticle"/>
    <property type="evidence" value="ECO:0007669"/>
    <property type="project" value="InterPro"/>
</dbReference>
<feature type="binding site" evidence="6">
    <location>
        <position position="32"/>
    </location>
    <ligand>
        <name>Zn(2+)</name>
        <dbReference type="ChEBI" id="CHEBI:29105"/>
        <note>catalytic</note>
    </ligand>
</feature>
<dbReference type="GO" id="GO:0006508">
    <property type="term" value="P:proteolysis"/>
    <property type="evidence" value="ECO:0007669"/>
    <property type="project" value="UniProtKB-KW"/>
</dbReference>
<keyword evidence="3 6" id="KW-0378">Hydrolase</keyword>
<evidence type="ECO:0000256" key="3">
    <source>
        <dbReference type="ARBA" id="ARBA00022801"/>
    </source>
</evidence>
<dbReference type="PIRSF" id="PIRSF036365">
    <property type="entry name" value="Astacin_nematoda"/>
    <property type="match status" value="1"/>
</dbReference>
<proteinExistence type="predicted"/>
<protein>
    <recommendedName>
        <fullName evidence="7">Metalloendopeptidase</fullName>
        <ecNumber evidence="7">3.4.24.-</ecNumber>
    </recommendedName>
</protein>
<dbReference type="SUPFAM" id="SSF55486">
    <property type="entry name" value="Metalloproteases ('zincins'), catalytic domain"/>
    <property type="match status" value="2"/>
</dbReference>
<dbReference type="PROSITE" id="PS00022">
    <property type="entry name" value="EGF_1"/>
    <property type="match status" value="1"/>
</dbReference>
<evidence type="ECO:0000313" key="10">
    <source>
        <dbReference type="Proteomes" id="UP000230423"/>
    </source>
</evidence>
<evidence type="ECO:0000313" key="9">
    <source>
        <dbReference type="EMBL" id="PIO68482.1"/>
    </source>
</evidence>
<dbReference type="PANTHER" id="PTHR10127:SF780">
    <property type="entry name" value="METALLOENDOPEPTIDASE"/>
    <property type="match status" value="1"/>
</dbReference>
<dbReference type="EC" id="3.4.24.-" evidence="7"/>
<evidence type="ECO:0000256" key="4">
    <source>
        <dbReference type="ARBA" id="ARBA00022833"/>
    </source>
</evidence>
<comment type="cofactor">
    <cofactor evidence="6 7">
        <name>Zn(2+)</name>
        <dbReference type="ChEBI" id="CHEBI:29105"/>
    </cofactor>
    <text evidence="6 7">Binds 1 zinc ion per subunit.</text>
</comment>
<sequence>MDGGVQALSLHPECMVVGTVAHEFMHALGALHMHMRHDRDKYVKINLKPVPAKKQENFLKPMRSIEHTPYEYGSDMQYPSDAFAKKQENFLKPMRSIDHTPYEYGSDMQYPSDAFANYGNSIIPYNERYLRTLGSQTISFYDIRMINWHYKCNAPCAGIAPKCMNGGAPNPRNCSRCICPFGYGGTLCEKRRAGCGRVFEATTKWNSRTITVGDATVKGIRDTYTTCNDWITIRVTALRKVDCENGCWRSSIEPKVMSDKAIISPRICCPGQLNQVLTSRINPTP</sequence>
<dbReference type="OrthoDB" id="5785852at2759"/>
<dbReference type="InterPro" id="IPR000742">
    <property type="entry name" value="EGF"/>
</dbReference>
<accession>A0A2G9UFI4</accession>
<reference evidence="9 10" key="1">
    <citation type="submission" date="2015-09" db="EMBL/GenBank/DDBJ databases">
        <title>Draft genome of the parasitic nematode Teladorsagia circumcincta isolate WARC Sus (inbred).</title>
        <authorList>
            <person name="Mitreva M."/>
        </authorList>
    </citation>
    <scope>NUCLEOTIDE SEQUENCE [LARGE SCALE GENOMIC DNA]</scope>
    <source>
        <strain evidence="9 10">S</strain>
    </source>
</reference>
<keyword evidence="1 6" id="KW-0645">Protease</keyword>
<evidence type="ECO:0000256" key="1">
    <source>
        <dbReference type="ARBA" id="ARBA00022670"/>
    </source>
</evidence>
<dbReference type="GO" id="GO:0008270">
    <property type="term" value="F:zinc ion binding"/>
    <property type="evidence" value="ECO:0007669"/>
    <property type="project" value="UniProtKB-UniRule"/>
</dbReference>
<evidence type="ECO:0000256" key="7">
    <source>
        <dbReference type="RuleBase" id="RU361183"/>
    </source>
</evidence>
<evidence type="ECO:0000256" key="2">
    <source>
        <dbReference type="ARBA" id="ARBA00022723"/>
    </source>
</evidence>
<evidence type="ECO:0000256" key="5">
    <source>
        <dbReference type="ARBA" id="ARBA00023049"/>
    </source>
</evidence>
<comment type="caution">
    <text evidence="6">Lacks conserved residue(s) required for the propagation of feature annotation.</text>
</comment>
<dbReference type="Proteomes" id="UP000230423">
    <property type="component" value="Unassembled WGS sequence"/>
</dbReference>
<feature type="active site" evidence="6">
    <location>
        <position position="23"/>
    </location>
</feature>
<keyword evidence="5 6" id="KW-0482">Metalloprotease</keyword>
<dbReference type="PROSITE" id="PS01186">
    <property type="entry name" value="EGF_2"/>
    <property type="match status" value="1"/>
</dbReference>
<evidence type="ECO:0000256" key="6">
    <source>
        <dbReference type="PROSITE-ProRule" id="PRU01211"/>
    </source>
</evidence>
<dbReference type="InterPro" id="IPR017050">
    <property type="entry name" value="Metallopeptidase_nem"/>
</dbReference>
<gene>
    <name evidence="9" type="ORF">TELCIR_09731</name>
</gene>
<feature type="domain" description="Peptidase M12A" evidence="8">
    <location>
        <begin position="1"/>
        <end position="153"/>
    </location>
</feature>
<keyword evidence="10" id="KW-1185">Reference proteome</keyword>